<dbReference type="EMBL" id="SLWV01000070">
    <property type="protein sequence ID" value="TCO66902.1"/>
    <property type="molecule type" value="Genomic_DNA"/>
</dbReference>
<dbReference type="RefSeq" id="WP_243116727.1">
    <property type="nucleotide sequence ID" value="NZ_SLWV01000070.1"/>
</dbReference>
<comment type="caution">
    <text evidence="1">The sequence shown here is derived from an EMBL/GenBank/DDBJ whole genome shotgun (WGS) entry which is preliminary data.</text>
</comment>
<keyword evidence="2" id="KW-1185">Reference proteome</keyword>
<feature type="non-terminal residue" evidence="1">
    <location>
        <position position="1"/>
    </location>
</feature>
<accession>A0A4R2K4W4</accession>
<name>A0A4R2K4W4_9FIRM</name>
<gene>
    <name evidence="1" type="ORF">EV214_1701</name>
</gene>
<reference evidence="1 2" key="1">
    <citation type="submission" date="2019-03" db="EMBL/GenBank/DDBJ databases">
        <title>Genomic Encyclopedia of Type Strains, Phase IV (KMG-IV): sequencing the most valuable type-strain genomes for metagenomic binning, comparative biology and taxonomic classification.</title>
        <authorList>
            <person name="Goeker M."/>
        </authorList>
    </citation>
    <scope>NUCLEOTIDE SEQUENCE [LARGE SCALE GENOMIC DNA]</scope>
    <source>
        <strain evidence="1 2">DSM 102940</strain>
    </source>
</reference>
<evidence type="ECO:0000313" key="2">
    <source>
        <dbReference type="Proteomes" id="UP000294919"/>
    </source>
</evidence>
<protein>
    <submittedName>
        <fullName evidence="1">Uncharacterized protein</fullName>
    </submittedName>
</protein>
<dbReference type="AlphaFoldDB" id="A0A4R2K4W4"/>
<sequence>LMLKNWTSHAEYQQFIISNLSSFYKTFPKRIEELEPSISKLYCLDLDILGEILKPHYSTTGRPATLQPEIFRSFSLMLFQKETSITKWVNKLQTNDLFATCIGCTSDKTPSLGAHYDFISRLWLSDLSADRSNLKKTYSYKKKPSKTKTPGKNKKLPNKRSGIVKKIANFLGNGRSFACRFEKLLQKIFTLVAVAPSFDLNLIHKDKLTLAGDGTCVHCHSSYYGTKVCNCCQNDIYNCKCDRKLSDVDANWGWDSHENRWFYGYTLYALSSYNKEFKIDLPVYLRFVQASRHDSITGIVALAEFRELLPQFKISNYVLDSANDNYPTYELCSKWNINPFIDLNSKNKGNSKYPPTLSISDKGVPICIGNHEMVYNGFEKSRSRLKWRCPKACGKIQSCSCSEECSPSTYGRVIHTKPAWDLRLFTKVPRGSKQWKSIYKTRTCSERINNRILNDYRIHSLRMRGKKRYSFMTMIAGINIHLDARIKVSGFNILNLLE</sequence>
<dbReference type="Proteomes" id="UP000294919">
    <property type="component" value="Unassembled WGS sequence"/>
</dbReference>
<organism evidence="1 2">
    <name type="scientific">Marinisporobacter balticus</name>
    <dbReference type="NCBI Taxonomy" id="2018667"/>
    <lineage>
        <taxon>Bacteria</taxon>
        <taxon>Bacillati</taxon>
        <taxon>Bacillota</taxon>
        <taxon>Clostridia</taxon>
        <taxon>Peptostreptococcales</taxon>
        <taxon>Thermotaleaceae</taxon>
        <taxon>Marinisporobacter</taxon>
    </lineage>
</organism>
<evidence type="ECO:0000313" key="1">
    <source>
        <dbReference type="EMBL" id="TCO66902.1"/>
    </source>
</evidence>
<proteinExistence type="predicted"/>